<feature type="compositionally biased region" description="Polar residues" evidence="2">
    <location>
        <begin position="879"/>
        <end position="902"/>
    </location>
</feature>
<dbReference type="VEuPathDB" id="FungiDB:P175DRAFT_0510647"/>
<feature type="compositionally biased region" description="Polar residues" evidence="2">
    <location>
        <begin position="846"/>
        <end position="860"/>
    </location>
</feature>
<dbReference type="GO" id="GO:0006355">
    <property type="term" value="P:regulation of DNA-templated transcription"/>
    <property type="evidence" value="ECO:0007669"/>
    <property type="project" value="TreeGrafter"/>
</dbReference>
<dbReference type="EMBL" id="JYKN01002312">
    <property type="protein sequence ID" value="KKK16882.1"/>
    <property type="molecule type" value="Genomic_DNA"/>
</dbReference>
<evidence type="ECO:0000259" key="3">
    <source>
        <dbReference type="PROSITE" id="PS50280"/>
    </source>
</evidence>
<feature type="compositionally biased region" description="Polar residues" evidence="2">
    <location>
        <begin position="520"/>
        <end position="529"/>
    </location>
</feature>
<feature type="region of interest" description="Disordered" evidence="2">
    <location>
        <begin position="449"/>
        <end position="538"/>
    </location>
</feature>
<accession>A0A0F8WZX9</accession>
<comment type="caution">
    <text evidence="4">The sequence shown here is derived from an EMBL/GenBank/DDBJ whole genome shotgun (WGS) entry which is preliminary data.</text>
</comment>
<dbReference type="PANTHER" id="PTHR46462">
    <property type="entry name" value="UPSET, ISOFORM A"/>
    <property type="match status" value="1"/>
</dbReference>
<name>A0A0F8WZX9_9EURO</name>
<evidence type="ECO:0000313" key="5">
    <source>
        <dbReference type="Proteomes" id="UP000034947"/>
    </source>
</evidence>
<dbReference type="Gene3D" id="2.170.270.10">
    <property type="entry name" value="SET domain"/>
    <property type="match status" value="1"/>
</dbReference>
<feature type="region of interest" description="Disordered" evidence="2">
    <location>
        <begin position="689"/>
        <end position="921"/>
    </location>
</feature>
<gene>
    <name evidence="4" type="ORF">AOCH_005665</name>
</gene>
<feature type="compositionally biased region" description="Polar residues" evidence="2">
    <location>
        <begin position="475"/>
        <end position="487"/>
    </location>
</feature>
<dbReference type="Gene3D" id="3.30.40.10">
    <property type="entry name" value="Zinc/RING finger domain, C3HC4 (zinc finger)"/>
    <property type="match status" value="1"/>
</dbReference>
<dbReference type="Proteomes" id="UP000034947">
    <property type="component" value="Unassembled WGS sequence"/>
</dbReference>
<dbReference type="SMART" id="SM00317">
    <property type="entry name" value="SET"/>
    <property type="match status" value="1"/>
</dbReference>
<dbReference type="InterPro" id="IPR046341">
    <property type="entry name" value="SET_dom_sf"/>
</dbReference>
<dbReference type="InterPro" id="IPR013083">
    <property type="entry name" value="Znf_RING/FYVE/PHD"/>
</dbReference>
<feature type="compositionally biased region" description="Basic residues" evidence="2">
    <location>
        <begin position="116"/>
        <end position="129"/>
    </location>
</feature>
<organism evidence="4 5">
    <name type="scientific">Aspergillus ochraceoroseus</name>
    <dbReference type="NCBI Taxonomy" id="138278"/>
    <lineage>
        <taxon>Eukaryota</taxon>
        <taxon>Fungi</taxon>
        <taxon>Dikarya</taxon>
        <taxon>Ascomycota</taxon>
        <taxon>Pezizomycotina</taxon>
        <taxon>Eurotiomycetes</taxon>
        <taxon>Eurotiomycetidae</taxon>
        <taxon>Eurotiales</taxon>
        <taxon>Aspergillaceae</taxon>
        <taxon>Aspergillus</taxon>
        <taxon>Aspergillus subgen. Nidulantes</taxon>
    </lineage>
</organism>
<dbReference type="GO" id="GO:0034967">
    <property type="term" value="C:Set3 complex"/>
    <property type="evidence" value="ECO:0007669"/>
    <property type="project" value="TreeGrafter"/>
</dbReference>
<dbReference type="Pfam" id="PF00856">
    <property type="entry name" value="SET"/>
    <property type="match status" value="1"/>
</dbReference>
<evidence type="ECO:0000313" key="4">
    <source>
        <dbReference type="EMBL" id="KKK16882.1"/>
    </source>
</evidence>
<dbReference type="SUPFAM" id="SSF57903">
    <property type="entry name" value="FYVE/PHD zinc finger"/>
    <property type="match status" value="1"/>
</dbReference>
<evidence type="ECO:0000256" key="1">
    <source>
        <dbReference type="ARBA" id="ARBA00022853"/>
    </source>
</evidence>
<dbReference type="SUPFAM" id="SSF82199">
    <property type="entry name" value="SET domain"/>
    <property type="match status" value="1"/>
</dbReference>
<keyword evidence="5" id="KW-1185">Reference proteome</keyword>
<evidence type="ECO:0000256" key="2">
    <source>
        <dbReference type="SAM" id="MobiDB-lite"/>
    </source>
</evidence>
<feature type="compositionally biased region" description="Basic and acidic residues" evidence="2">
    <location>
        <begin position="98"/>
        <end position="115"/>
    </location>
</feature>
<sequence>MTDTSPVAITHPTTEPYPVTAPLNSPIVNGAISDSLAPEDEEPYTIKCICAFEDDDGNTVFCEGCETWQHIECYYHGRDVPDVHNCVDCEPRHLDGRRATERQKRLREQSDGGDRKSKRSGAKSQKKKTKELGDQVNGFHQRSDSSARDQPPPKKVKTSHRASGSISSTSGVPTLAADARKRAAASMSPTKPSGPVIPLYSHEFLHLYDNDHGHANMDCNLFVNLTLAGDLASWVTDPSALARVANGRSAEDVFTWSGASLDRSHWPSLSLESIAEPNIEIDGRHPTWRILKTQDRIAKDEIVGEITGKIGLLRDYSFDPSNRWQELRHPEPFVFFHPQLPIYIDSRQEGSMLRYARRSCRPNVTMKTYITNEVEYHFCFVAKEEIAPDSEITATWYLDAQLFGSSNGLVKQESSDNAQDMAATCISNVLANFGGCACIPPPNCLLSNTDRRRHPKKADAISKQVQAKRKKSKSKSNITPPATNSRAGSEVVNKNLDDDDPADSRSASGSIRSQTHSRDLTPTLQTPNETPLFGESGLSARERRKIAAAEKKFQQLEQDQQASYKRRKRVSGQSTQTGGTGMAERQSYSPPLSAGRHGSPRKPSGLSTPSAPYPHGRAPYVDSATQAELDGVNGAMPSPPSSQRPGFLPLTQRLLKRCYADRVRLEQIQQQQPISPSFESNVIHNASPVVSSPHGAAPLTVTTPSVSGEREDVEMRDVESPTGTESGMSQSRDAPLDVSPSFGRSAGKPQFPPLPSTAAHNARIPGAKPAKSPRFDLHVPLPPNNVTSLPSATSPSSAISPAVSSPSTLDPASQHPVTVVPGSGVTAPSPVKKKLSLGDYLIQRGTLKTPTSEKTQSQATAMLPPTPPTQQPPEKRDSSTATGSAQPENNHPTNTARPTTTDVAMKDVAGSTQASRLPPVT</sequence>
<dbReference type="AlphaFoldDB" id="A0A0F8WZX9"/>
<dbReference type="GO" id="GO:0006325">
    <property type="term" value="P:chromatin organization"/>
    <property type="evidence" value="ECO:0007669"/>
    <property type="project" value="UniProtKB-KW"/>
</dbReference>
<feature type="compositionally biased region" description="Polar residues" evidence="2">
    <location>
        <begin position="161"/>
        <end position="172"/>
    </location>
</feature>
<dbReference type="GO" id="GO:0070210">
    <property type="term" value="C:Rpd3L-Expanded complex"/>
    <property type="evidence" value="ECO:0007669"/>
    <property type="project" value="TreeGrafter"/>
</dbReference>
<dbReference type="OrthoDB" id="1928087at2759"/>
<proteinExistence type="predicted"/>
<feature type="compositionally biased region" description="Low complexity" evidence="2">
    <location>
        <begin position="787"/>
        <end position="808"/>
    </location>
</feature>
<keyword evidence="1" id="KW-0156">Chromatin regulator</keyword>
<dbReference type="InterPro" id="IPR001214">
    <property type="entry name" value="SET_dom"/>
</dbReference>
<dbReference type="PROSITE" id="PS50280">
    <property type="entry name" value="SET"/>
    <property type="match status" value="1"/>
</dbReference>
<dbReference type="InterPro" id="IPR011011">
    <property type="entry name" value="Znf_FYVE_PHD"/>
</dbReference>
<reference evidence="4 5" key="1">
    <citation type="submission" date="2015-02" db="EMBL/GenBank/DDBJ databases">
        <title>Draft Genome Sequences of Two Closely-Related Aflatoxigenic Aspergillus Species Obtained from the Cote d'Ivoire.</title>
        <authorList>
            <person name="Moore G.G."/>
            <person name="Beltz S.B."/>
            <person name="Mack B.M."/>
        </authorList>
    </citation>
    <scope>NUCLEOTIDE SEQUENCE [LARGE SCALE GENOMIC DNA]</scope>
    <source>
        <strain evidence="4 5">SRRC1432</strain>
    </source>
</reference>
<feature type="compositionally biased region" description="Polar residues" evidence="2">
    <location>
        <begin position="721"/>
        <end position="732"/>
    </location>
</feature>
<dbReference type="PANTHER" id="PTHR46462:SF3">
    <property type="entry name" value="UPSET, ISOFORM A"/>
    <property type="match status" value="1"/>
</dbReference>
<feature type="domain" description="SET" evidence="3">
    <location>
        <begin position="267"/>
        <end position="397"/>
    </location>
</feature>
<feature type="region of interest" description="Disordered" evidence="2">
    <location>
        <begin position="552"/>
        <end position="619"/>
    </location>
</feature>
<feature type="region of interest" description="Disordered" evidence="2">
    <location>
        <begin position="98"/>
        <end position="191"/>
    </location>
</feature>
<feature type="compositionally biased region" description="Basic and acidic residues" evidence="2">
    <location>
        <begin position="708"/>
        <end position="719"/>
    </location>
</feature>
<protein>
    <recommendedName>
        <fullName evidence="3">SET domain-containing protein</fullName>
    </recommendedName>
</protein>